<comment type="caution">
    <text evidence="3">The sequence shown here is derived from an EMBL/GenBank/DDBJ whole genome shotgun (WGS) entry which is preliminary data.</text>
</comment>
<dbReference type="OrthoDB" id="787698at2"/>
<dbReference type="InterPro" id="IPR025164">
    <property type="entry name" value="Toastrack_DUF4097"/>
</dbReference>
<feature type="domain" description="DUF4097" evidence="2">
    <location>
        <begin position="128"/>
        <end position="237"/>
    </location>
</feature>
<dbReference type="Proteomes" id="UP000011135">
    <property type="component" value="Unassembled WGS sequence"/>
</dbReference>
<reference evidence="3 4" key="1">
    <citation type="submission" date="2012-12" db="EMBL/GenBank/DDBJ databases">
        <title>Genome assembly of Fulvivirga imtechensis AK7.</title>
        <authorList>
            <person name="Nupur N."/>
            <person name="Khatri I."/>
            <person name="Kumar R."/>
            <person name="Subramanian S."/>
            <person name="Pinnaka A."/>
        </authorList>
    </citation>
    <scope>NUCLEOTIDE SEQUENCE [LARGE SCALE GENOMIC DNA]</scope>
    <source>
        <strain evidence="3 4">AK7</strain>
    </source>
</reference>
<dbReference type="STRING" id="1237149.C900_00390"/>
<evidence type="ECO:0000256" key="1">
    <source>
        <dbReference type="SAM" id="SignalP"/>
    </source>
</evidence>
<feature type="signal peptide" evidence="1">
    <location>
        <begin position="1"/>
        <end position="22"/>
    </location>
</feature>
<dbReference type="eggNOG" id="COG3595">
    <property type="taxonomic scope" value="Bacteria"/>
</dbReference>
<gene>
    <name evidence="3" type="ORF">C900_00390</name>
</gene>
<sequence length="269" mass="29866">MKKTALTLAAMLMLVCANLGLGQDSGELTVPFSEPSKRGKVRIDIKKGSIEVRGTERKDVLISYVGRSERKNDSERTKDGLRRISGAAMDLEISEKNNYVDIESDSWNSGVNLKVEVPRNVDLHVETYNDGNLYISNVSGEIVADNYNGKIAAENISGSLVANTYNGSIKVTFDKITPDTPMAFTTYNGDVDLTLPENFKASLKMKTARGEIYSAFDFTIKKNEPVTKTEKKSGTYKVYLDDWVRGEVNGGGPEFMIKNYNGDIYLRKK</sequence>
<evidence type="ECO:0000259" key="2">
    <source>
        <dbReference type="Pfam" id="PF13349"/>
    </source>
</evidence>
<dbReference type="EMBL" id="AMZN01000115">
    <property type="protein sequence ID" value="ELR68422.1"/>
    <property type="molecule type" value="Genomic_DNA"/>
</dbReference>
<dbReference type="Pfam" id="PF13349">
    <property type="entry name" value="DUF4097"/>
    <property type="match status" value="1"/>
</dbReference>
<keyword evidence="1" id="KW-0732">Signal</keyword>
<dbReference type="AlphaFoldDB" id="L8JM06"/>
<feature type="chain" id="PRO_5003993875" description="DUF4097 domain-containing protein" evidence="1">
    <location>
        <begin position="23"/>
        <end position="269"/>
    </location>
</feature>
<accession>L8JM06</accession>
<protein>
    <recommendedName>
        <fullName evidence="2">DUF4097 domain-containing protein</fullName>
    </recommendedName>
</protein>
<dbReference type="RefSeq" id="WP_009583307.1">
    <property type="nucleotide sequence ID" value="NZ_AMZN01000115.1"/>
</dbReference>
<name>L8JM06_9BACT</name>
<keyword evidence="4" id="KW-1185">Reference proteome</keyword>
<evidence type="ECO:0000313" key="4">
    <source>
        <dbReference type="Proteomes" id="UP000011135"/>
    </source>
</evidence>
<evidence type="ECO:0000313" key="3">
    <source>
        <dbReference type="EMBL" id="ELR68422.1"/>
    </source>
</evidence>
<proteinExistence type="predicted"/>
<organism evidence="3 4">
    <name type="scientific">Fulvivirga imtechensis AK7</name>
    <dbReference type="NCBI Taxonomy" id="1237149"/>
    <lineage>
        <taxon>Bacteria</taxon>
        <taxon>Pseudomonadati</taxon>
        <taxon>Bacteroidota</taxon>
        <taxon>Cytophagia</taxon>
        <taxon>Cytophagales</taxon>
        <taxon>Fulvivirgaceae</taxon>
        <taxon>Fulvivirga</taxon>
    </lineage>
</organism>